<evidence type="ECO:0000256" key="11">
    <source>
        <dbReference type="ARBA" id="ARBA00022679"/>
    </source>
</evidence>
<evidence type="ECO:0000256" key="15">
    <source>
        <dbReference type="ARBA" id="ARBA00024861"/>
    </source>
</evidence>
<dbReference type="AlphaFoldDB" id="A0A841H0B8"/>
<evidence type="ECO:0000256" key="5">
    <source>
        <dbReference type="ARBA" id="ARBA00011496"/>
    </source>
</evidence>
<comment type="subcellular location">
    <subcellularLocation>
        <location evidence="2 16">Cytoplasm</location>
    </subcellularLocation>
</comment>
<evidence type="ECO:0000256" key="7">
    <source>
        <dbReference type="ARBA" id="ARBA00020998"/>
    </source>
</evidence>
<evidence type="ECO:0000256" key="16">
    <source>
        <dbReference type="HAMAP-Rule" id="MF_01018"/>
    </source>
</evidence>
<dbReference type="HAMAP" id="MF_01018">
    <property type="entry name" value="HisG_Short"/>
    <property type="match status" value="1"/>
</dbReference>
<accession>A0A841H0B8</accession>
<gene>
    <name evidence="16" type="primary">hisG</name>
    <name evidence="18" type="ORF">HNQ61_003018</name>
</gene>
<dbReference type="PANTHER" id="PTHR21403:SF8">
    <property type="entry name" value="ATP PHOSPHORIBOSYLTRANSFERASE"/>
    <property type="match status" value="1"/>
</dbReference>
<evidence type="ECO:0000256" key="6">
    <source>
        <dbReference type="ARBA" id="ARBA00011946"/>
    </source>
</evidence>
<dbReference type="EMBL" id="JACHIA010000008">
    <property type="protein sequence ID" value="MBB6071394.1"/>
    <property type="molecule type" value="Genomic_DNA"/>
</dbReference>
<comment type="caution">
    <text evidence="18">The sequence shown here is derived from an EMBL/GenBank/DDBJ whole genome shotgun (WGS) entry which is preliminary data.</text>
</comment>
<comment type="subunit">
    <text evidence="5 16">Heteromultimer composed of HisG and HisZ subunits.</text>
</comment>
<dbReference type="Pfam" id="PF01634">
    <property type="entry name" value="HisG"/>
    <property type="match status" value="1"/>
</dbReference>
<keyword evidence="11 16" id="KW-0808">Transferase</keyword>
<evidence type="ECO:0000256" key="3">
    <source>
        <dbReference type="ARBA" id="ARBA00004667"/>
    </source>
</evidence>
<evidence type="ECO:0000259" key="17">
    <source>
        <dbReference type="Pfam" id="PF01634"/>
    </source>
</evidence>
<evidence type="ECO:0000313" key="18">
    <source>
        <dbReference type="EMBL" id="MBB6071394.1"/>
    </source>
</evidence>
<keyword evidence="10 16" id="KW-0328">Glycosyltransferase</keyword>
<organism evidence="18 19">
    <name type="scientific">Longimicrobium terrae</name>
    <dbReference type="NCBI Taxonomy" id="1639882"/>
    <lineage>
        <taxon>Bacteria</taxon>
        <taxon>Pseudomonadati</taxon>
        <taxon>Gemmatimonadota</taxon>
        <taxon>Longimicrobiia</taxon>
        <taxon>Longimicrobiales</taxon>
        <taxon>Longimicrobiaceae</taxon>
        <taxon>Longimicrobium</taxon>
    </lineage>
</organism>
<evidence type="ECO:0000256" key="2">
    <source>
        <dbReference type="ARBA" id="ARBA00004496"/>
    </source>
</evidence>
<evidence type="ECO:0000313" key="19">
    <source>
        <dbReference type="Proteomes" id="UP000582837"/>
    </source>
</evidence>
<dbReference type="EC" id="2.4.2.17" evidence="6 16"/>
<evidence type="ECO:0000256" key="12">
    <source>
        <dbReference type="ARBA" id="ARBA00022741"/>
    </source>
</evidence>
<name>A0A841H0B8_9BACT</name>
<dbReference type="FunFam" id="3.40.190.10:FF:000008">
    <property type="entry name" value="ATP phosphoribosyltransferase"/>
    <property type="match status" value="1"/>
</dbReference>
<keyword evidence="12 16" id="KW-0547">Nucleotide-binding</keyword>
<comment type="catalytic activity">
    <reaction evidence="1 16">
        <text>1-(5-phospho-beta-D-ribosyl)-ATP + diphosphate = 5-phospho-alpha-D-ribose 1-diphosphate + ATP</text>
        <dbReference type="Rhea" id="RHEA:18473"/>
        <dbReference type="ChEBI" id="CHEBI:30616"/>
        <dbReference type="ChEBI" id="CHEBI:33019"/>
        <dbReference type="ChEBI" id="CHEBI:58017"/>
        <dbReference type="ChEBI" id="CHEBI:73183"/>
        <dbReference type="EC" id="2.4.2.17"/>
    </reaction>
</comment>
<dbReference type="Gene3D" id="3.40.190.10">
    <property type="entry name" value="Periplasmic binding protein-like II"/>
    <property type="match status" value="2"/>
</dbReference>
<dbReference type="InterPro" id="IPR013820">
    <property type="entry name" value="ATP_PRibTrfase_cat"/>
</dbReference>
<proteinExistence type="inferred from homology"/>
<evidence type="ECO:0000256" key="13">
    <source>
        <dbReference type="ARBA" id="ARBA00022840"/>
    </source>
</evidence>
<protein>
    <recommendedName>
        <fullName evidence="7 16">ATP phosphoribosyltransferase</fullName>
        <shortName evidence="16">ATP-PRT</shortName>
        <shortName evidence="16">ATP-PRTase</shortName>
        <ecNumber evidence="6 16">2.4.2.17</ecNumber>
    </recommendedName>
</protein>
<dbReference type="SUPFAM" id="SSF53850">
    <property type="entry name" value="Periplasmic binding protein-like II"/>
    <property type="match status" value="1"/>
</dbReference>
<keyword evidence="9 16" id="KW-0028">Amino-acid biosynthesis</keyword>
<dbReference type="NCBIfam" id="TIGR00070">
    <property type="entry name" value="hisG"/>
    <property type="match status" value="1"/>
</dbReference>
<dbReference type="InterPro" id="IPR024893">
    <property type="entry name" value="ATP_PRibTrfase_HisG_short"/>
</dbReference>
<dbReference type="PROSITE" id="PS01316">
    <property type="entry name" value="ATP_P_PHORIBOSYLTR"/>
    <property type="match status" value="1"/>
</dbReference>
<feature type="domain" description="ATP phosphoribosyltransferase catalytic" evidence="17">
    <location>
        <begin position="56"/>
        <end position="209"/>
    </location>
</feature>
<dbReference type="Proteomes" id="UP000582837">
    <property type="component" value="Unassembled WGS sequence"/>
</dbReference>
<dbReference type="GO" id="GO:0000105">
    <property type="term" value="P:L-histidine biosynthetic process"/>
    <property type="evidence" value="ECO:0007669"/>
    <property type="project" value="UniProtKB-UniRule"/>
</dbReference>
<evidence type="ECO:0000256" key="9">
    <source>
        <dbReference type="ARBA" id="ARBA00022605"/>
    </source>
</evidence>
<dbReference type="CDD" id="cd13595">
    <property type="entry name" value="PBP2_HisGs"/>
    <property type="match status" value="1"/>
</dbReference>
<reference evidence="18 19" key="1">
    <citation type="submission" date="2020-08" db="EMBL/GenBank/DDBJ databases">
        <title>Genomic Encyclopedia of Type Strains, Phase IV (KMG-IV): sequencing the most valuable type-strain genomes for metagenomic binning, comparative biology and taxonomic classification.</title>
        <authorList>
            <person name="Goeker M."/>
        </authorList>
    </citation>
    <scope>NUCLEOTIDE SEQUENCE [LARGE SCALE GENOMIC DNA]</scope>
    <source>
        <strain evidence="18 19">DSM 29007</strain>
    </source>
</reference>
<comment type="similarity">
    <text evidence="4 16">Belongs to the ATP phosphoribosyltransferase family. Short subfamily.</text>
</comment>
<evidence type="ECO:0000256" key="1">
    <source>
        <dbReference type="ARBA" id="ARBA00000915"/>
    </source>
</evidence>
<evidence type="ECO:0000256" key="4">
    <source>
        <dbReference type="ARBA" id="ARBA00009489"/>
    </source>
</evidence>
<evidence type="ECO:0000256" key="10">
    <source>
        <dbReference type="ARBA" id="ARBA00022676"/>
    </source>
</evidence>
<sequence>MTGRPLRIALPKGRMMDEALLLFGRVGSEIDAEARDSRRLILPSADGRFEFLPVKSGDVPIYVESGVADAGVVGLDVLEEGQQDVLRPLDLGFGGCMLAVAAPADAAYPLLPGGTMPRVATKYVESARRFFAQKGMQVELIRISGSVELAPLLGLAHWIVDLVQTGRTLAENGLTVVEKVSDSTARLIVNRASHKLRLDEHQRLIADLAGALEKSA</sequence>
<dbReference type="GO" id="GO:0005524">
    <property type="term" value="F:ATP binding"/>
    <property type="evidence" value="ECO:0007669"/>
    <property type="project" value="UniProtKB-KW"/>
</dbReference>
<dbReference type="PANTHER" id="PTHR21403">
    <property type="entry name" value="ATP PHOSPHORIBOSYLTRANSFERASE ATP-PRTASE"/>
    <property type="match status" value="1"/>
</dbReference>
<comment type="function">
    <text evidence="15 16">Catalyzes the condensation of ATP and 5-phosphoribose 1-diphosphate to form N'-(5'-phosphoribosyl)-ATP (PR-ATP). Has a crucial role in the pathway because the rate of histidine biosynthesis seems to be controlled primarily by regulation of HisG enzymatic activity.</text>
</comment>
<dbReference type="RefSeq" id="WP_205761869.1">
    <property type="nucleotide sequence ID" value="NZ_JABDTL010000002.1"/>
</dbReference>
<keyword evidence="14 16" id="KW-0368">Histidine biosynthesis</keyword>
<keyword evidence="8 16" id="KW-0963">Cytoplasm</keyword>
<comment type="pathway">
    <text evidence="3 16">Amino-acid biosynthesis; L-histidine biosynthesis; L-histidine from 5-phospho-alpha-D-ribose 1-diphosphate: step 1/9.</text>
</comment>
<dbReference type="GO" id="GO:0005737">
    <property type="term" value="C:cytoplasm"/>
    <property type="evidence" value="ECO:0007669"/>
    <property type="project" value="UniProtKB-SubCell"/>
</dbReference>
<dbReference type="UniPathway" id="UPA00031">
    <property type="reaction ID" value="UER00006"/>
</dbReference>
<dbReference type="GO" id="GO:0003879">
    <property type="term" value="F:ATP phosphoribosyltransferase activity"/>
    <property type="evidence" value="ECO:0007669"/>
    <property type="project" value="UniProtKB-UniRule"/>
</dbReference>
<dbReference type="InterPro" id="IPR001348">
    <property type="entry name" value="ATP_PRibTrfase_HisG"/>
</dbReference>
<keyword evidence="13 16" id="KW-0067">ATP-binding</keyword>
<evidence type="ECO:0000256" key="8">
    <source>
        <dbReference type="ARBA" id="ARBA00022490"/>
    </source>
</evidence>
<keyword evidence="19" id="KW-1185">Reference proteome</keyword>
<evidence type="ECO:0000256" key="14">
    <source>
        <dbReference type="ARBA" id="ARBA00023102"/>
    </source>
</evidence>
<dbReference type="InterPro" id="IPR018198">
    <property type="entry name" value="ATP_PRibTrfase_CS"/>
</dbReference>
<comment type="domain">
    <text evidence="16">Lacks the C-terminal regulatory region which is replaced by HisZ.</text>
</comment>